<dbReference type="AlphaFoldDB" id="A0A224YB12"/>
<name>A0A224YB12_9ACAR</name>
<proteinExistence type="predicted"/>
<feature type="chain" id="PRO_5013121450" evidence="1">
    <location>
        <begin position="20"/>
        <end position="149"/>
    </location>
</feature>
<feature type="signal peptide" evidence="1">
    <location>
        <begin position="1"/>
        <end position="19"/>
    </location>
</feature>
<dbReference type="EMBL" id="GFPF01000327">
    <property type="protein sequence ID" value="MAA11473.1"/>
    <property type="molecule type" value="Transcribed_RNA"/>
</dbReference>
<accession>A0A224YB12</accession>
<keyword evidence="1" id="KW-0732">Signal</keyword>
<reference evidence="2" key="1">
    <citation type="journal article" date="2017" name="Parasit. Vectors">
        <title>Sialotranscriptomics of Rhipicephalus zambeziensis reveals intricate expression profiles of secretory proteins and suggests tight temporal transcriptional regulation during blood-feeding.</title>
        <authorList>
            <person name="de Castro M.H."/>
            <person name="de Klerk D."/>
            <person name="Pienaar R."/>
            <person name="Rees D.J.G."/>
            <person name="Mans B.J."/>
        </authorList>
    </citation>
    <scope>NUCLEOTIDE SEQUENCE</scope>
    <source>
        <tissue evidence="2">Salivary glands</tissue>
    </source>
</reference>
<protein>
    <submittedName>
        <fullName evidence="2">Basic tail secreted protein</fullName>
    </submittedName>
</protein>
<evidence type="ECO:0000313" key="2">
    <source>
        <dbReference type="EMBL" id="MAA11473.1"/>
    </source>
</evidence>
<evidence type="ECO:0000256" key="1">
    <source>
        <dbReference type="SAM" id="SignalP"/>
    </source>
</evidence>
<sequence>MRALWMVLVSTVSTVFVTTQPFTIEYTCGPICPPQNTTMNSCVTFCPGQKELDEDVTIDIMVLASLRQGIFRNGTPCTLDDDDVLERNGEVGVRVGKCCGGDCKEIKNGTDPCKSMMRKCRFHEEVRLNSTILKKEWEKRRNKTKSNKS</sequence>
<organism evidence="2">
    <name type="scientific">Rhipicephalus zambeziensis</name>
    <dbReference type="NCBI Taxonomy" id="60191"/>
    <lineage>
        <taxon>Eukaryota</taxon>
        <taxon>Metazoa</taxon>
        <taxon>Ecdysozoa</taxon>
        <taxon>Arthropoda</taxon>
        <taxon>Chelicerata</taxon>
        <taxon>Arachnida</taxon>
        <taxon>Acari</taxon>
        <taxon>Parasitiformes</taxon>
        <taxon>Ixodida</taxon>
        <taxon>Ixodoidea</taxon>
        <taxon>Ixodidae</taxon>
        <taxon>Rhipicephalinae</taxon>
        <taxon>Rhipicephalus</taxon>
        <taxon>Rhipicephalus</taxon>
    </lineage>
</organism>